<dbReference type="Pfam" id="PF14542">
    <property type="entry name" value="Acetyltransf_CG"/>
    <property type="match status" value="1"/>
</dbReference>
<organism evidence="3 4">
    <name type="scientific">Nocardioides hwasunensis</name>
    <dbReference type="NCBI Taxonomy" id="397258"/>
    <lineage>
        <taxon>Bacteria</taxon>
        <taxon>Bacillati</taxon>
        <taxon>Actinomycetota</taxon>
        <taxon>Actinomycetes</taxon>
        <taxon>Propionibacteriales</taxon>
        <taxon>Nocardioidaceae</taxon>
        <taxon>Nocardioides</taxon>
    </lineage>
</organism>
<evidence type="ECO:0000259" key="1">
    <source>
        <dbReference type="PROSITE" id="PS51186"/>
    </source>
</evidence>
<keyword evidence="4" id="KW-1185">Reference proteome</keyword>
<name>A0ABR8MKA1_9ACTN</name>
<dbReference type="SUPFAM" id="SSF55729">
    <property type="entry name" value="Acyl-CoA N-acyltransferases (Nat)"/>
    <property type="match status" value="1"/>
</dbReference>
<dbReference type="InterPro" id="IPR045057">
    <property type="entry name" value="Gcn5-rel_NAT"/>
</dbReference>
<dbReference type="RefSeq" id="WP_191200675.1">
    <property type="nucleotide sequence ID" value="NZ_BAAAPA010000001.1"/>
</dbReference>
<dbReference type="InterPro" id="IPR000182">
    <property type="entry name" value="GNAT_dom"/>
</dbReference>
<feature type="domain" description="N-acetyltransferase" evidence="2">
    <location>
        <begin position="6"/>
        <end position="92"/>
    </location>
</feature>
<evidence type="ECO:0000259" key="2">
    <source>
        <dbReference type="PROSITE" id="PS51729"/>
    </source>
</evidence>
<dbReference type="EMBL" id="JACXYY010000007">
    <property type="protein sequence ID" value="MBD3916353.1"/>
    <property type="molecule type" value="Genomic_DNA"/>
</dbReference>
<dbReference type="CDD" id="cd04301">
    <property type="entry name" value="NAT_SF"/>
    <property type="match status" value="1"/>
</dbReference>
<dbReference type="InterPro" id="IPR031165">
    <property type="entry name" value="GNAT_YJDJ"/>
</dbReference>
<proteinExistence type="predicted"/>
<sequence length="94" mass="10185">MATEFADAPDRQRYELRSDGELVGLIDYRLRDGVITLVHTEVLPAFSGQGHASTLARGALDDARARGLAVVPSCPYVAAYITKHPEYADLVRAG</sequence>
<reference evidence="3 4" key="1">
    <citation type="submission" date="2020-09" db="EMBL/GenBank/DDBJ databases">
        <title>novel species in genus Nocardioides.</title>
        <authorList>
            <person name="Zhang G."/>
        </authorList>
    </citation>
    <scope>NUCLEOTIDE SEQUENCE [LARGE SCALE GENOMIC DNA]</scope>
    <source>
        <strain evidence="3 4">19197</strain>
    </source>
</reference>
<dbReference type="Proteomes" id="UP000649289">
    <property type="component" value="Unassembled WGS sequence"/>
</dbReference>
<accession>A0ABR8MKA1</accession>
<evidence type="ECO:0000313" key="3">
    <source>
        <dbReference type="EMBL" id="MBD3916353.1"/>
    </source>
</evidence>
<dbReference type="Gene3D" id="3.40.630.30">
    <property type="match status" value="1"/>
</dbReference>
<gene>
    <name evidence="3" type="ORF">IEZ25_17185</name>
</gene>
<dbReference type="PANTHER" id="PTHR31435">
    <property type="entry name" value="PROTEIN NATD1"/>
    <property type="match status" value="1"/>
</dbReference>
<dbReference type="PROSITE" id="PS51729">
    <property type="entry name" value="GNAT_YJDJ"/>
    <property type="match status" value="1"/>
</dbReference>
<comment type="caution">
    <text evidence="3">The sequence shown here is derived from an EMBL/GenBank/DDBJ whole genome shotgun (WGS) entry which is preliminary data.</text>
</comment>
<dbReference type="PROSITE" id="PS51186">
    <property type="entry name" value="GNAT"/>
    <property type="match status" value="1"/>
</dbReference>
<protein>
    <submittedName>
        <fullName evidence="3">N-acetyltransferase</fullName>
    </submittedName>
</protein>
<dbReference type="InterPro" id="IPR016181">
    <property type="entry name" value="Acyl_CoA_acyltransferase"/>
</dbReference>
<evidence type="ECO:0000313" key="4">
    <source>
        <dbReference type="Proteomes" id="UP000649289"/>
    </source>
</evidence>
<feature type="domain" description="N-acetyltransferase" evidence="1">
    <location>
        <begin position="1"/>
        <end position="94"/>
    </location>
</feature>
<dbReference type="PANTHER" id="PTHR31435:SF10">
    <property type="entry name" value="BSR4717 PROTEIN"/>
    <property type="match status" value="1"/>
</dbReference>